<evidence type="ECO:0000313" key="4">
    <source>
        <dbReference type="Proteomes" id="UP001497382"/>
    </source>
</evidence>
<keyword evidence="2" id="KW-0732">Signal</keyword>
<gene>
    <name evidence="3" type="ORF">LARSCL_LOCUS9420</name>
</gene>
<feature type="chain" id="PRO_5043393523" evidence="2">
    <location>
        <begin position="28"/>
        <end position="117"/>
    </location>
</feature>
<evidence type="ECO:0000256" key="1">
    <source>
        <dbReference type="SAM" id="Phobius"/>
    </source>
</evidence>
<keyword evidence="1" id="KW-0472">Membrane</keyword>
<feature type="transmembrane region" description="Helical" evidence="1">
    <location>
        <begin position="74"/>
        <end position="103"/>
    </location>
</feature>
<keyword evidence="1" id="KW-0812">Transmembrane</keyword>
<evidence type="ECO:0000313" key="3">
    <source>
        <dbReference type="EMBL" id="CAL1277804.1"/>
    </source>
</evidence>
<dbReference type="EMBL" id="CAXIEN010000105">
    <property type="protein sequence ID" value="CAL1277804.1"/>
    <property type="molecule type" value="Genomic_DNA"/>
</dbReference>
<comment type="caution">
    <text evidence="3">The sequence shown here is derived from an EMBL/GenBank/DDBJ whole genome shotgun (WGS) entry which is preliminary data.</text>
</comment>
<keyword evidence="4" id="KW-1185">Reference proteome</keyword>
<protein>
    <submittedName>
        <fullName evidence="3">Uncharacterized protein</fullName>
    </submittedName>
</protein>
<name>A0AAV2A4N4_9ARAC</name>
<sequence length="117" mass="12739">MKIKKMTSPRFLLFAVLALKFFSKVSAMDCNVAGLSISCPGIFDQSKSFCCKIGSTSLEMCCDANDFLKQNPGILAGIIVGVLVFLIIVTLLCCCFCSCCCLAQRRMNRGGVVYVVR</sequence>
<feature type="signal peptide" evidence="2">
    <location>
        <begin position="1"/>
        <end position="27"/>
    </location>
</feature>
<dbReference type="Proteomes" id="UP001497382">
    <property type="component" value="Unassembled WGS sequence"/>
</dbReference>
<organism evidence="3 4">
    <name type="scientific">Larinioides sclopetarius</name>
    <dbReference type="NCBI Taxonomy" id="280406"/>
    <lineage>
        <taxon>Eukaryota</taxon>
        <taxon>Metazoa</taxon>
        <taxon>Ecdysozoa</taxon>
        <taxon>Arthropoda</taxon>
        <taxon>Chelicerata</taxon>
        <taxon>Arachnida</taxon>
        <taxon>Araneae</taxon>
        <taxon>Araneomorphae</taxon>
        <taxon>Entelegynae</taxon>
        <taxon>Araneoidea</taxon>
        <taxon>Araneidae</taxon>
        <taxon>Larinioides</taxon>
    </lineage>
</organism>
<keyword evidence="1" id="KW-1133">Transmembrane helix</keyword>
<proteinExistence type="predicted"/>
<accession>A0AAV2A4N4</accession>
<dbReference type="AlphaFoldDB" id="A0AAV2A4N4"/>
<reference evidence="3 4" key="1">
    <citation type="submission" date="2024-04" db="EMBL/GenBank/DDBJ databases">
        <authorList>
            <person name="Rising A."/>
            <person name="Reimegard J."/>
            <person name="Sonavane S."/>
            <person name="Akerstrom W."/>
            <person name="Nylinder S."/>
            <person name="Hedman E."/>
            <person name="Kallberg Y."/>
        </authorList>
    </citation>
    <scope>NUCLEOTIDE SEQUENCE [LARGE SCALE GENOMIC DNA]</scope>
</reference>
<evidence type="ECO:0000256" key="2">
    <source>
        <dbReference type="SAM" id="SignalP"/>
    </source>
</evidence>